<gene>
    <name evidence="3" type="ORF">MJ923_02680</name>
</gene>
<keyword evidence="1" id="KW-0732">Signal</keyword>
<evidence type="ECO:0000259" key="2">
    <source>
        <dbReference type="Pfam" id="PF13349"/>
    </source>
</evidence>
<protein>
    <submittedName>
        <fullName evidence="3">DUF4097 domain-containing protein</fullName>
    </submittedName>
</protein>
<reference evidence="3 4" key="1">
    <citation type="submission" date="2022-02" db="EMBL/GenBank/DDBJ databases">
        <title>The genome sequence of Shewanella sp. 3B26.</title>
        <authorList>
            <person name="Du J."/>
        </authorList>
    </citation>
    <scope>NUCLEOTIDE SEQUENCE [LARGE SCALE GENOMIC DNA]</scope>
    <source>
        <strain evidence="3 4">3B26</strain>
    </source>
</reference>
<keyword evidence="4" id="KW-1185">Reference proteome</keyword>
<proteinExistence type="predicted"/>
<dbReference type="RefSeq" id="WP_240589804.1">
    <property type="nucleotide sequence ID" value="NZ_JAKUDL010000001.1"/>
</dbReference>
<feature type="signal peptide" evidence="1">
    <location>
        <begin position="1"/>
        <end position="21"/>
    </location>
</feature>
<organism evidence="3 4">
    <name type="scientific">Shewanella zhuhaiensis</name>
    <dbReference type="NCBI Taxonomy" id="2919576"/>
    <lineage>
        <taxon>Bacteria</taxon>
        <taxon>Pseudomonadati</taxon>
        <taxon>Pseudomonadota</taxon>
        <taxon>Gammaproteobacteria</taxon>
        <taxon>Alteromonadales</taxon>
        <taxon>Shewanellaceae</taxon>
        <taxon>Shewanella</taxon>
    </lineage>
</organism>
<accession>A0AAJ1F9I9</accession>
<dbReference type="EMBL" id="JAKUDL010000001">
    <property type="protein sequence ID" value="MCH4293210.1"/>
    <property type="molecule type" value="Genomic_DNA"/>
</dbReference>
<comment type="caution">
    <text evidence="3">The sequence shown here is derived from an EMBL/GenBank/DDBJ whole genome shotgun (WGS) entry which is preliminary data.</text>
</comment>
<dbReference type="Gene3D" id="2.160.20.120">
    <property type="match status" value="1"/>
</dbReference>
<evidence type="ECO:0000313" key="4">
    <source>
        <dbReference type="Proteomes" id="UP001297581"/>
    </source>
</evidence>
<feature type="chain" id="PRO_5042617699" evidence="1">
    <location>
        <begin position="22"/>
        <end position="242"/>
    </location>
</feature>
<dbReference type="Pfam" id="PF13349">
    <property type="entry name" value="DUF4097"/>
    <property type="match status" value="1"/>
</dbReference>
<feature type="domain" description="DUF4097" evidence="2">
    <location>
        <begin position="104"/>
        <end position="215"/>
    </location>
</feature>
<dbReference type="AlphaFoldDB" id="A0AAJ1F9I9"/>
<evidence type="ECO:0000313" key="3">
    <source>
        <dbReference type="EMBL" id="MCH4293210.1"/>
    </source>
</evidence>
<sequence length="242" mass="25099">MKLSLSVIALSLAMSSALATADEERRELTLPTSGLSTLNASTGAGKFVLETSADSSSIEVVAMVYNPSDKAPELTLEKRGDTAYLVAKFPDSVSKFGKSPYVDLTVKVPASFNLSLTDGSGDIEISGLDGDIKLTDGSGDLRIQGGNKVTINDGSGGIWLSQTQGDVKITDGSGDMQVSDIQGNVSIKDGSGDIEVSQVKEQVEITDGSGDIEVNDAGRLLLHSTGSGQVTSKNIREGVTLP</sequence>
<dbReference type="Proteomes" id="UP001297581">
    <property type="component" value="Unassembled WGS sequence"/>
</dbReference>
<evidence type="ECO:0000256" key="1">
    <source>
        <dbReference type="SAM" id="SignalP"/>
    </source>
</evidence>
<name>A0AAJ1F9I9_9GAMM</name>
<dbReference type="InterPro" id="IPR025164">
    <property type="entry name" value="Toastrack_DUF4097"/>
</dbReference>